<dbReference type="AlphaFoldDB" id="A0A4Q1BR08"/>
<evidence type="ECO:0000313" key="1">
    <source>
        <dbReference type="EMBL" id="RXK40389.1"/>
    </source>
</evidence>
<dbReference type="OrthoDB" id="10000533at2759"/>
<comment type="caution">
    <text evidence="1">The sequence shown here is derived from an EMBL/GenBank/DDBJ whole genome shotgun (WGS) entry which is preliminary data.</text>
</comment>
<dbReference type="STRING" id="5217.A0A4Q1BR08"/>
<evidence type="ECO:0000313" key="2">
    <source>
        <dbReference type="Proteomes" id="UP000289152"/>
    </source>
</evidence>
<sequence>MLRANSDRRLGGLVTKLSLGRKEIALENPKHGILHSVGDGDENISTEKIAGTIAEGLGLETKEVNREQAQELLGFIGRVYGANIFATAKETKEKFGWQPKEIGLLEDIKLNYLHDGVETKMLV</sequence>
<dbReference type="VEuPathDB" id="FungiDB:TREMEDRAFT_69737"/>
<gene>
    <name evidence="1" type="ORF">M231_02372</name>
</gene>
<protein>
    <recommendedName>
        <fullName evidence="3">NmrA-like domain-containing protein</fullName>
    </recommendedName>
</protein>
<keyword evidence="2" id="KW-1185">Reference proteome</keyword>
<proteinExistence type="predicted"/>
<reference evidence="1 2" key="1">
    <citation type="submission" date="2016-06" db="EMBL/GenBank/DDBJ databases">
        <title>Evolution of pathogenesis and genome organization in the Tremellales.</title>
        <authorList>
            <person name="Cuomo C."/>
            <person name="Litvintseva A."/>
            <person name="Heitman J."/>
            <person name="Chen Y."/>
            <person name="Sun S."/>
            <person name="Springer D."/>
            <person name="Dromer F."/>
            <person name="Young S."/>
            <person name="Zeng Q."/>
            <person name="Chapman S."/>
            <person name="Gujja S."/>
            <person name="Saif S."/>
            <person name="Birren B."/>
        </authorList>
    </citation>
    <scope>NUCLEOTIDE SEQUENCE [LARGE SCALE GENOMIC DNA]</scope>
    <source>
        <strain evidence="1 2">ATCC 28783</strain>
    </source>
</reference>
<dbReference type="Proteomes" id="UP000289152">
    <property type="component" value="Unassembled WGS sequence"/>
</dbReference>
<organism evidence="1 2">
    <name type="scientific">Tremella mesenterica</name>
    <name type="common">Jelly fungus</name>
    <dbReference type="NCBI Taxonomy" id="5217"/>
    <lineage>
        <taxon>Eukaryota</taxon>
        <taxon>Fungi</taxon>
        <taxon>Dikarya</taxon>
        <taxon>Basidiomycota</taxon>
        <taxon>Agaricomycotina</taxon>
        <taxon>Tremellomycetes</taxon>
        <taxon>Tremellales</taxon>
        <taxon>Tremellaceae</taxon>
        <taxon>Tremella</taxon>
    </lineage>
</organism>
<dbReference type="InParanoid" id="A0A4Q1BR08"/>
<evidence type="ECO:0008006" key="3">
    <source>
        <dbReference type="Google" id="ProtNLM"/>
    </source>
</evidence>
<dbReference type="EMBL" id="SDIL01000019">
    <property type="protein sequence ID" value="RXK40389.1"/>
    <property type="molecule type" value="Genomic_DNA"/>
</dbReference>
<accession>A0A4Q1BR08</accession>
<name>A0A4Q1BR08_TREME</name>